<reference evidence="3 5" key="3">
    <citation type="submission" date="2017-09" db="EMBL/GenBank/DDBJ databases">
        <title>Bacterial strain isolated from the female urinary microbiota.</title>
        <authorList>
            <person name="Thomas-White K."/>
            <person name="Kumar N."/>
            <person name="Forster S."/>
            <person name="Putonti C."/>
            <person name="Lawley T."/>
            <person name="Wolfe A.J."/>
        </authorList>
    </citation>
    <scope>NUCLEOTIDE SEQUENCE [LARGE SCALE GENOMIC DNA]</scope>
    <source>
        <strain evidence="3 5">UMB0249</strain>
    </source>
</reference>
<dbReference type="AlphaFoldDB" id="A0A133P5B7"/>
<protein>
    <submittedName>
        <fullName evidence="2">Uncharacterized protein</fullName>
    </submittedName>
</protein>
<accession>A0A133P5B7</accession>
<proteinExistence type="predicted"/>
<reference evidence="4" key="2">
    <citation type="submission" date="2016-01" db="EMBL/GenBank/DDBJ databases">
        <authorList>
            <person name="Mitreva M."/>
            <person name="Pepin K.H."/>
            <person name="Mihindukulasuriya K.A."/>
            <person name="Fulton R."/>
            <person name="Fronick C."/>
            <person name="O'Laughlin M."/>
            <person name="Miner T."/>
            <person name="Herter B."/>
            <person name="Rosa B.A."/>
            <person name="Cordes M."/>
            <person name="Tomlinson C."/>
            <person name="Wollam A."/>
            <person name="Palsikar V.B."/>
            <person name="Mardis E.R."/>
            <person name="Wilson R.K."/>
        </authorList>
    </citation>
    <scope>NUCLEOTIDE SEQUENCE [LARGE SCALE GENOMIC DNA]</scope>
    <source>
        <strain evidence="4">MJR7757B</strain>
    </source>
</reference>
<feature type="transmembrane region" description="Helical" evidence="1">
    <location>
        <begin position="63"/>
        <end position="82"/>
    </location>
</feature>
<evidence type="ECO:0000313" key="5">
    <source>
        <dbReference type="Proteomes" id="UP000235733"/>
    </source>
</evidence>
<evidence type="ECO:0000313" key="3">
    <source>
        <dbReference type="EMBL" id="PMC69441.1"/>
    </source>
</evidence>
<dbReference type="Proteomes" id="UP000070401">
    <property type="component" value="Unassembled WGS sequence"/>
</dbReference>
<evidence type="ECO:0000256" key="1">
    <source>
        <dbReference type="SAM" id="Phobius"/>
    </source>
</evidence>
<dbReference type="STRING" id="1408287.GCA_000493815_01523"/>
<dbReference type="Proteomes" id="UP000235733">
    <property type="component" value="Unassembled WGS sequence"/>
</dbReference>
<keyword evidence="1" id="KW-1133">Transmembrane helix</keyword>
<organism evidence="2 4">
    <name type="scientific">Fusobacterium nucleatum</name>
    <dbReference type="NCBI Taxonomy" id="851"/>
    <lineage>
        <taxon>Bacteria</taxon>
        <taxon>Fusobacteriati</taxon>
        <taxon>Fusobacteriota</taxon>
        <taxon>Fusobacteriia</taxon>
        <taxon>Fusobacteriales</taxon>
        <taxon>Fusobacteriaceae</taxon>
        <taxon>Fusobacterium</taxon>
    </lineage>
</organism>
<keyword evidence="4" id="KW-1185">Reference proteome</keyword>
<dbReference type="EMBL" id="PNHC01000004">
    <property type="protein sequence ID" value="PMC69441.1"/>
    <property type="molecule type" value="Genomic_DNA"/>
</dbReference>
<dbReference type="EMBL" id="LRPY01000062">
    <property type="protein sequence ID" value="KXA23769.1"/>
    <property type="molecule type" value="Genomic_DNA"/>
</dbReference>
<keyword evidence="1" id="KW-0472">Membrane</keyword>
<feature type="transmembrane region" description="Helical" evidence="1">
    <location>
        <begin position="12"/>
        <end position="34"/>
    </location>
</feature>
<dbReference type="PATRIC" id="fig|851.8.peg.698"/>
<sequence>MLKNLLLYTNDFLALFVMQLTIITVISIQIYALIKVKLFQRKYYIFLLIKILEIIFFKYEIFYMYLILFIIGVILNISLAIWRKNINIKEIILGTIIFSAVPLIITFGILYLILLNFIYE</sequence>
<name>A0A133P5B7_FUSNU</name>
<feature type="transmembrane region" description="Helical" evidence="1">
    <location>
        <begin position="91"/>
        <end position="119"/>
    </location>
</feature>
<keyword evidence="1" id="KW-0812">Transmembrane</keyword>
<reference evidence="2" key="1">
    <citation type="submission" date="2016-01" db="EMBL/GenBank/DDBJ databases">
        <authorList>
            <person name="Oliw E.H."/>
        </authorList>
    </citation>
    <scope>NUCLEOTIDE SEQUENCE [LARGE SCALE GENOMIC DNA]</scope>
    <source>
        <strain evidence="2">MJR7757B</strain>
    </source>
</reference>
<evidence type="ECO:0000313" key="4">
    <source>
        <dbReference type="Proteomes" id="UP000070401"/>
    </source>
</evidence>
<comment type="caution">
    <text evidence="2">The sequence shown here is derived from an EMBL/GenBank/DDBJ whole genome shotgun (WGS) entry which is preliminary data.</text>
</comment>
<evidence type="ECO:0000313" key="2">
    <source>
        <dbReference type="EMBL" id="KXA23769.1"/>
    </source>
</evidence>
<gene>
    <name evidence="3" type="ORF">CJ209_06270</name>
    <name evidence="2" type="ORF">HMPREF3221_00692</name>
</gene>